<comment type="caution">
    <text evidence="1">The sequence shown here is derived from an EMBL/GenBank/DDBJ whole genome shotgun (WGS) entry which is preliminary data.</text>
</comment>
<gene>
    <name evidence="1" type="ORF">Salat_1858400</name>
</gene>
<reference evidence="1" key="2">
    <citation type="journal article" date="2024" name="Plant">
        <title>Genomic evolution and insights into agronomic trait innovations of Sesamum species.</title>
        <authorList>
            <person name="Miao H."/>
            <person name="Wang L."/>
            <person name="Qu L."/>
            <person name="Liu H."/>
            <person name="Sun Y."/>
            <person name="Le M."/>
            <person name="Wang Q."/>
            <person name="Wei S."/>
            <person name="Zheng Y."/>
            <person name="Lin W."/>
            <person name="Duan Y."/>
            <person name="Cao H."/>
            <person name="Xiong S."/>
            <person name="Wang X."/>
            <person name="Wei L."/>
            <person name="Li C."/>
            <person name="Ma Q."/>
            <person name="Ju M."/>
            <person name="Zhao R."/>
            <person name="Li G."/>
            <person name="Mu C."/>
            <person name="Tian Q."/>
            <person name="Mei H."/>
            <person name="Zhang T."/>
            <person name="Gao T."/>
            <person name="Zhang H."/>
        </authorList>
    </citation>
    <scope>NUCLEOTIDE SEQUENCE</scope>
    <source>
        <strain evidence="1">3651</strain>
    </source>
</reference>
<evidence type="ECO:0000313" key="2">
    <source>
        <dbReference type="Proteomes" id="UP001293254"/>
    </source>
</evidence>
<dbReference type="Proteomes" id="UP001293254">
    <property type="component" value="Unassembled WGS sequence"/>
</dbReference>
<dbReference type="AlphaFoldDB" id="A0AAE1Y3X4"/>
<name>A0AAE1Y3X4_9LAMI</name>
<keyword evidence="2" id="KW-1185">Reference proteome</keyword>
<organism evidence="1 2">
    <name type="scientific">Sesamum alatum</name>
    <dbReference type="NCBI Taxonomy" id="300844"/>
    <lineage>
        <taxon>Eukaryota</taxon>
        <taxon>Viridiplantae</taxon>
        <taxon>Streptophyta</taxon>
        <taxon>Embryophyta</taxon>
        <taxon>Tracheophyta</taxon>
        <taxon>Spermatophyta</taxon>
        <taxon>Magnoliopsida</taxon>
        <taxon>eudicotyledons</taxon>
        <taxon>Gunneridae</taxon>
        <taxon>Pentapetalae</taxon>
        <taxon>asterids</taxon>
        <taxon>lamiids</taxon>
        <taxon>Lamiales</taxon>
        <taxon>Pedaliaceae</taxon>
        <taxon>Sesamum</taxon>
    </lineage>
</organism>
<dbReference type="EMBL" id="JACGWO010000007">
    <property type="protein sequence ID" value="KAK4422759.1"/>
    <property type="molecule type" value="Genomic_DNA"/>
</dbReference>
<reference evidence="1" key="1">
    <citation type="submission" date="2020-06" db="EMBL/GenBank/DDBJ databases">
        <authorList>
            <person name="Li T."/>
            <person name="Hu X."/>
            <person name="Zhang T."/>
            <person name="Song X."/>
            <person name="Zhang H."/>
            <person name="Dai N."/>
            <person name="Sheng W."/>
            <person name="Hou X."/>
            <person name="Wei L."/>
        </authorList>
    </citation>
    <scope>NUCLEOTIDE SEQUENCE</scope>
    <source>
        <strain evidence="1">3651</strain>
        <tissue evidence="1">Leaf</tissue>
    </source>
</reference>
<evidence type="ECO:0000313" key="1">
    <source>
        <dbReference type="EMBL" id="KAK4422759.1"/>
    </source>
</evidence>
<proteinExistence type="predicted"/>
<protein>
    <submittedName>
        <fullName evidence="1">Uncharacterized protein</fullName>
    </submittedName>
</protein>
<accession>A0AAE1Y3X4</accession>
<sequence>MAIYKDDHVKVLIDADKGCWLESKVREMFHPLDAERIMATPLGCRLITLFGILTLRDSSQSRVLTPLLSDLLMEPLLHAPRQKNQNKQLMEGSGQLVPELVEAVDRLLHEFTSSASP</sequence>